<evidence type="ECO:0000313" key="3">
    <source>
        <dbReference type="Proteomes" id="UP001144256"/>
    </source>
</evidence>
<evidence type="ECO:0000313" key="2">
    <source>
        <dbReference type="EMBL" id="GKX27711.1"/>
    </source>
</evidence>
<dbReference type="AlphaFoldDB" id="A0A9W5Y840"/>
<dbReference type="RefSeq" id="WP_281811278.1">
    <property type="nucleotide sequence ID" value="NZ_BRLB01000001.1"/>
</dbReference>
<dbReference type="Proteomes" id="UP001144256">
    <property type="component" value="Unassembled WGS sequence"/>
</dbReference>
<feature type="transmembrane region" description="Helical" evidence="1">
    <location>
        <begin position="21"/>
        <end position="39"/>
    </location>
</feature>
<comment type="caution">
    <text evidence="2">The sequence shown here is derived from an EMBL/GenBank/DDBJ whole genome shotgun (WGS) entry which is preliminary data.</text>
</comment>
<feature type="transmembrane region" description="Helical" evidence="1">
    <location>
        <begin position="104"/>
        <end position="129"/>
    </location>
</feature>
<dbReference type="EMBL" id="BRLB01000001">
    <property type="protein sequence ID" value="GKX27711.1"/>
    <property type="molecule type" value="Genomic_DNA"/>
</dbReference>
<accession>A0A9W5Y840</accession>
<reference evidence="2" key="1">
    <citation type="submission" date="2022-06" db="EMBL/GenBank/DDBJ databases">
        <title>Vallitalea longa sp. nov., an anaerobic bacterium isolated from marine sediment.</title>
        <authorList>
            <person name="Hirano S."/>
            <person name="Terahara T."/>
            <person name="Mori K."/>
            <person name="Hamada M."/>
            <person name="Matsumoto R."/>
            <person name="Kobayashi T."/>
        </authorList>
    </citation>
    <scope>NUCLEOTIDE SEQUENCE</scope>
    <source>
        <strain evidence="2">SH18-1</strain>
    </source>
</reference>
<evidence type="ECO:0000256" key="1">
    <source>
        <dbReference type="SAM" id="Phobius"/>
    </source>
</evidence>
<name>A0A9W5Y840_9FIRM</name>
<feature type="transmembrane region" description="Helical" evidence="1">
    <location>
        <begin position="141"/>
        <end position="163"/>
    </location>
</feature>
<organism evidence="2 3">
    <name type="scientific">Vallitalea longa</name>
    <dbReference type="NCBI Taxonomy" id="2936439"/>
    <lineage>
        <taxon>Bacteria</taxon>
        <taxon>Bacillati</taxon>
        <taxon>Bacillota</taxon>
        <taxon>Clostridia</taxon>
        <taxon>Lachnospirales</taxon>
        <taxon>Vallitaleaceae</taxon>
        <taxon>Vallitalea</taxon>
    </lineage>
</organism>
<keyword evidence="1" id="KW-0812">Transmembrane</keyword>
<gene>
    <name evidence="2" type="ORF">SH1V18_01910</name>
</gene>
<dbReference type="GO" id="GO:0005886">
    <property type="term" value="C:plasma membrane"/>
    <property type="evidence" value="ECO:0007669"/>
    <property type="project" value="UniProtKB-SubCell"/>
</dbReference>
<sequence length="260" mass="29257">MINYMKSEMYRNVRTKGNYKFLFGLMGFVIFINVALGIYANSQVDFPYGNTNFSLSSLYSSLTVPMCLCLILCSTVFGQEYKCHTLKNSVSYGISRTHIYFGKLIMEIVISFINFICITGAYIISAYVMLEDSGPIYLENLFHALIGGIPLFIFSLVVAHSFLSIYDNERTTAMAVQWAIIVIIIPNILALAGKKISICRTIASWMPWNLASSSYDRIANRMIMPVSTDEGFIKCYIAGIIGSIIFLILGLVFFNKKEIK</sequence>
<keyword evidence="3" id="KW-1185">Reference proteome</keyword>
<dbReference type="GO" id="GO:0140359">
    <property type="term" value="F:ABC-type transporter activity"/>
    <property type="evidence" value="ECO:0007669"/>
    <property type="project" value="InterPro"/>
</dbReference>
<feature type="transmembrane region" description="Helical" evidence="1">
    <location>
        <begin position="231"/>
        <end position="254"/>
    </location>
</feature>
<keyword evidence="1" id="KW-0472">Membrane</keyword>
<protein>
    <submittedName>
        <fullName evidence="2">Uncharacterized protein</fullName>
    </submittedName>
</protein>
<feature type="transmembrane region" description="Helical" evidence="1">
    <location>
        <begin position="175"/>
        <end position="193"/>
    </location>
</feature>
<proteinExistence type="predicted"/>
<dbReference type="Pfam" id="PF12730">
    <property type="entry name" value="ABC2_membrane_4"/>
    <property type="match status" value="1"/>
</dbReference>
<feature type="transmembrane region" description="Helical" evidence="1">
    <location>
        <begin position="59"/>
        <end position="78"/>
    </location>
</feature>
<keyword evidence="1" id="KW-1133">Transmembrane helix</keyword>